<feature type="domain" description="J" evidence="1">
    <location>
        <begin position="178"/>
        <end position="239"/>
    </location>
</feature>
<dbReference type="Pfam" id="PF00226">
    <property type="entry name" value="DnaJ"/>
    <property type="match status" value="1"/>
</dbReference>
<organism evidence="2 3">
    <name type="scientific">Dillenia turbinata</name>
    <dbReference type="NCBI Taxonomy" id="194707"/>
    <lineage>
        <taxon>Eukaryota</taxon>
        <taxon>Viridiplantae</taxon>
        <taxon>Streptophyta</taxon>
        <taxon>Embryophyta</taxon>
        <taxon>Tracheophyta</taxon>
        <taxon>Spermatophyta</taxon>
        <taxon>Magnoliopsida</taxon>
        <taxon>eudicotyledons</taxon>
        <taxon>Gunneridae</taxon>
        <taxon>Pentapetalae</taxon>
        <taxon>Dilleniales</taxon>
        <taxon>Dilleniaceae</taxon>
        <taxon>Dillenia</taxon>
    </lineage>
</organism>
<evidence type="ECO:0000259" key="1">
    <source>
        <dbReference type="PROSITE" id="PS50076"/>
    </source>
</evidence>
<dbReference type="Gene3D" id="1.10.287.110">
    <property type="entry name" value="DnaJ domain"/>
    <property type="match status" value="1"/>
</dbReference>
<protein>
    <submittedName>
        <fullName evidence="2">DnaJ domain</fullName>
    </submittedName>
</protein>
<dbReference type="InterPro" id="IPR001623">
    <property type="entry name" value="DnaJ_domain"/>
</dbReference>
<reference evidence="2 3" key="1">
    <citation type="submission" date="2023-12" db="EMBL/GenBank/DDBJ databases">
        <title>A high-quality genome assembly for Dillenia turbinata (Dilleniales).</title>
        <authorList>
            <person name="Chanderbali A."/>
        </authorList>
    </citation>
    <scope>NUCLEOTIDE SEQUENCE [LARGE SCALE GENOMIC DNA]</scope>
    <source>
        <strain evidence="2">LSX21</strain>
        <tissue evidence="2">Leaf</tissue>
    </source>
</reference>
<keyword evidence="3" id="KW-1185">Reference proteome</keyword>
<dbReference type="AlphaFoldDB" id="A0AAN8V0D8"/>
<dbReference type="PANTHER" id="PTHR45376:SF5">
    <property type="entry name" value="CHAPERONE DNAJ-DOMAIN SUPERFAMILY PROTEIN"/>
    <property type="match status" value="1"/>
</dbReference>
<dbReference type="InterPro" id="IPR036869">
    <property type="entry name" value="J_dom_sf"/>
</dbReference>
<dbReference type="EMBL" id="JBAMMX010000017">
    <property type="protein sequence ID" value="KAK6924204.1"/>
    <property type="molecule type" value="Genomic_DNA"/>
</dbReference>
<dbReference type="PROSITE" id="PS50076">
    <property type="entry name" value="DNAJ_2"/>
    <property type="match status" value="1"/>
</dbReference>
<accession>A0AAN8V0D8</accession>
<comment type="caution">
    <text evidence="2">The sequence shown here is derived from an EMBL/GenBank/DDBJ whole genome shotgun (WGS) entry which is preliminary data.</text>
</comment>
<evidence type="ECO:0000313" key="2">
    <source>
        <dbReference type="EMBL" id="KAK6924204.1"/>
    </source>
</evidence>
<proteinExistence type="predicted"/>
<dbReference type="SUPFAM" id="SSF46565">
    <property type="entry name" value="Chaperone J-domain"/>
    <property type="match status" value="1"/>
</dbReference>
<dbReference type="SMART" id="SM00271">
    <property type="entry name" value="DnaJ"/>
    <property type="match status" value="1"/>
</dbReference>
<evidence type="ECO:0000313" key="3">
    <source>
        <dbReference type="Proteomes" id="UP001370490"/>
    </source>
</evidence>
<name>A0AAN8V0D8_9MAGN</name>
<dbReference type="Proteomes" id="UP001370490">
    <property type="component" value="Unassembled WGS sequence"/>
</dbReference>
<dbReference type="CDD" id="cd06257">
    <property type="entry name" value="DnaJ"/>
    <property type="match status" value="1"/>
</dbReference>
<gene>
    <name evidence="2" type="ORF">RJ641_010404</name>
</gene>
<sequence length="241" mass="27494">ILKEINNNLSAVAKPSEFMNYIKYATRQKRAETKKALKDLLLNYGASRASLQDGNTTFRVKAEESWDDEESDFSDGCNKKYKAKSSFHLSKKAQFSRKKRKFMMENFSDDLDDHPETFFHATYGNRSYTWSFRSWEDSFRSSATGFQWREHSQWTSGRNKGHESTSEAEDEICVGSCSDRRILGLPSTGPIKIEDVKNAFRLVALKWHPDKHQGPSQATAEETFKHCVSACKSLCTALSSA</sequence>
<feature type="non-terminal residue" evidence="2">
    <location>
        <position position="1"/>
    </location>
</feature>
<dbReference type="PANTHER" id="PTHR45376">
    <property type="entry name" value="CHAPERONE DNAJ-DOMAIN SUPERFAMILY PROTEIN-RELATED"/>
    <property type="match status" value="1"/>
</dbReference>